<evidence type="ECO:0000256" key="1">
    <source>
        <dbReference type="ARBA" id="ARBA00004141"/>
    </source>
</evidence>
<feature type="transmembrane region" description="Helical" evidence="6">
    <location>
        <begin position="105"/>
        <end position="125"/>
    </location>
</feature>
<keyword evidence="3 6" id="KW-1133">Transmembrane helix</keyword>
<keyword evidence="4 6" id="KW-0472">Membrane</keyword>
<reference evidence="8" key="1">
    <citation type="submission" date="2024-06" db="EMBL/GenBank/DDBJ databases">
        <title>Draft Genome Sequence of Deinococcus sonorensis Type Strain KR-87, a Biofilm Producing Representative of the Genus Deinococcus.</title>
        <authorList>
            <person name="Boren L.S."/>
            <person name="Grosso R.A."/>
            <person name="Hugenberg-Cox A.N."/>
            <person name="Hill J.T.E."/>
            <person name="Albert C.M."/>
            <person name="Tuohy J.M."/>
        </authorList>
    </citation>
    <scope>NUCLEOTIDE SEQUENCE</scope>
    <source>
        <strain evidence="8">KR-87</strain>
    </source>
</reference>
<evidence type="ECO:0000313" key="8">
    <source>
        <dbReference type="EMBL" id="XBV84448.1"/>
    </source>
</evidence>
<name>A0AAU7U818_9DEIO</name>
<evidence type="ECO:0000256" key="5">
    <source>
        <dbReference type="SAM" id="MobiDB-lite"/>
    </source>
</evidence>
<comment type="subcellular location">
    <subcellularLocation>
        <location evidence="1">Membrane</location>
        <topology evidence="1">Multi-pass membrane protein</topology>
    </subcellularLocation>
</comment>
<evidence type="ECO:0000256" key="3">
    <source>
        <dbReference type="ARBA" id="ARBA00022989"/>
    </source>
</evidence>
<protein>
    <submittedName>
        <fullName evidence="8">TM2 domain-containing protein</fullName>
    </submittedName>
</protein>
<accession>A0AAU7U818</accession>
<gene>
    <name evidence="8" type="ORF">ABOD76_13460</name>
</gene>
<dbReference type="KEGG" id="dsc:ABOD76_13460"/>
<proteinExistence type="predicted"/>
<keyword evidence="2 6" id="KW-0812">Transmembrane</keyword>
<dbReference type="AlphaFoldDB" id="A0AAU7U818"/>
<dbReference type="EMBL" id="CP158299">
    <property type="protein sequence ID" value="XBV84448.1"/>
    <property type="molecule type" value="Genomic_DNA"/>
</dbReference>
<sequence length="168" mass="17797">MTDPKDPQGRPDAPRWIDEVTPPQTPHTPADATGPRLSFEKRPEGPGAASPTSDPWSQMGAAGSAGPHPATSDVSSRKLIAGLLGIFLGSLGVHKFYLGQTQAGIIMLAVTLGGWFLGIIGSLIIVGAVFFLLPFAMSVVGLIEGILYLTKSDADFEREYLVGKKPWL</sequence>
<feature type="region of interest" description="Disordered" evidence="5">
    <location>
        <begin position="1"/>
        <end position="70"/>
    </location>
</feature>
<feature type="transmembrane region" description="Helical" evidence="6">
    <location>
        <begin position="131"/>
        <end position="150"/>
    </location>
</feature>
<feature type="transmembrane region" description="Helical" evidence="6">
    <location>
        <begin position="79"/>
        <end position="98"/>
    </location>
</feature>
<feature type="compositionally biased region" description="Basic and acidic residues" evidence="5">
    <location>
        <begin position="1"/>
        <end position="18"/>
    </location>
</feature>
<feature type="domain" description="TM2" evidence="7">
    <location>
        <begin position="77"/>
        <end position="120"/>
    </location>
</feature>
<evidence type="ECO:0000256" key="2">
    <source>
        <dbReference type="ARBA" id="ARBA00022692"/>
    </source>
</evidence>
<dbReference type="GO" id="GO:0016020">
    <property type="term" value="C:membrane"/>
    <property type="evidence" value="ECO:0007669"/>
    <property type="project" value="UniProtKB-SubCell"/>
</dbReference>
<evidence type="ECO:0000259" key="7">
    <source>
        <dbReference type="Pfam" id="PF05154"/>
    </source>
</evidence>
<dbReference type="InterPro" id="IPR007829">
    <property type="entry name" value="TM2"/>
</dbReference>
<organism evidence="8">
    <name type="scientific">Deinococcus sonorensis KR-87</name>
    <dbReference type="NCBI Taxonomy" id="694439"/>
    <lineage>
        <taxon>Bacteria</taxon>
        <taxon>Thermotogati</taxon>
        <taxon>Deinococcota</taxon>
        <taxon>Deinococci</taxon>
        <taxon>Deinococcales</taxon>
        <taxon>Deinococcaceae</taxon>
        <taxon>Deinococcus</taxon>
    </lineage>
</organism>
<evidence type="ECO:0000256" key="6">
    <source>
        <dbReference type="SAM" id="Phobius"/>
    </source>
</evidence>
<dbReference type="RefSeq" id="WP_350242485.1">
    <property type="nucleotide sequence ID" value="NZ_CP158299.1"/>
</dbReference>
<dbReference type="Pfam" id="PF05154">
    <property type="entry name" value="TM2"/>
    <property type="match status" value="1"/>
</dbReference>
<evidence type="ECO:0000256" key="4">
    <source>
        <dbReference type="ARBA" id="ARBA00023136"/>
    </source>
</evidence>